<feature type="domain" description="RNA polymerase alpha subunit" evidence="7">
    <location>
        <begin position="29"/>
        <end position="143"/>
    </location>
</feature>
<dbReference type="OrthoDB" id="270392at2759"/>
<reference evidence="8" key="2">
    <citation type="journal article" date="2022" name="Hortic Res">
        <title>The genome of Dioscorea zingiberensis sheds light on the biosynthesis, origin and evolution of the medicinally important diosgenin saponins.</title>
        <authorList>
            <person name="Li Y."/>
            <person name="Tan C."/>
            <person name="Li Z."/>
            <person name="Guo J."/>
            <person name="Li S."/>
            <person name="Chen X."/>
            <person name="Wang C."/>
            <person name="Dai X."/>
            <person name="Yang H."/>
            <person name="Song W."/>
            <person name="Hou L."/>
            <person name="Xu J."/>
            <person name="Tong Z."/>
            <person name="Xu A."/>
            <person name="Yuan X."/>
            <person name="Wang W."/>
            <person name="Yang Q."/>
            <person name="Chen L."/>
            <person name="Sun Z."/>
            <person name="Wang K."/>
            <person name="Pan B."/>
            <person name="Chen J."/>
            <person name="Bao Y."/>
            <person name="Liu F."/>
            <person name="Qi X."/>
            <person name="Gang D.R."/>
            <person name="Wen J."/>
            <person name="Li J."/>
        </authorList>
    </citation>
    <scope>NUCLEOTIDE SEQUENCE</scope>
    <source>
        <strain evidence="8">Dzin_1.0</strain>
    </source>
</reference>
<evidence type="ECO:0000259" key="7">
    <source>
        <dbReference type="Pfam" id="PF00623"/>
    </source>
</evidence>
<dbReference type="EMBL" id="JAGGNH010000008">
    <property type="protein sequence ID" value="KAJ0965953.1"/>
    <property type="molecule type" value="Genomic_DNA"/>
</dbReference>
<dbReference type="InterPro" id="IPR000722">
    <property type="entry name" value="RNA_pol_asu"/>
</dbReference>
<keyword evidence="6" id="KW-0804">Transcription</keyword>
<dbReference type="GO" id="GO:0003899">
    <property type="term" value="F:DNA-directed RNA polymerase activity"/>
    <property type="evidence" value="ECO:0007669"/>
    <property type="project" value="UniProtKB-EC"/>
</dbReference>
<keyword evidence="4" id="KW-0808">Transferase</keyword>
<evidence type="ECO:0000256" key="6">
    <source>
        <dbReference type="ARBA" id="ARBA00023163"/>
    </source>
</evidence>
<dbReference type="GO" id="GO:0003677">
    <property type="term" value="F:DNA binding"/>
    <property type="evidence" value="ECO:0007669"/>
    <property type="project" value="InterPro"/>
</dbReference>
<reference evidence="8" key="1">
    <citation type="submission" date="2021-03" db="EMBL/GenBank/DDBJ databases">
        <authorList>
            <person name="Li Z."/>
            <person name="Yang C."/>
        </authorList>
    </citation>
    <scope>NUCLEOTIDE SEQUENCE</scope>
    <source>
        <strain evidence="8">Dzin_1.0</strain>
        <tissue evidence="8">Leaf</tissue>
    </source>
</reference>
<dbReference type="GO" id="GO:0005736">
    <property type="term" value="C:RNA polymerase I complex"/>
    <property type="evidence" value="ECO:0007669"/>
    <property type="project" value="TreeGrafter"/>
</dbReference>
<protein>
    <recommendedName>
        <fullName evidence="2">DNA-directed RNA polymerase</fullName>
        <ecNumber evidence="2">2.7.7.6</ecNumber>
    </recommendedName>
</protein>
<keyword evidence="3" id="KW-0240">DNA-directed RNA polymerase</keyword>
<feature type="non-terminal residue" evidence="8">
    <location>
        <position position="143"/>
    </location>
</feature>
<evidence type="ECO:0000313" key="8">
    <source>
        <dbReference type="EMBL" id="KAJ0965953.1"/>
    </source>
</evidence>
<evidence type="ECO:0000256" key="4">
    <source>
        <dbReference type="ARBA" id="ARBA00022679"/>
    </source>
</evidence>
<evidence type="ECO:0000313" key="9">
    <source>
        <dbReference type="Proteomes" id="UP001085076"/>
    </source>
</evidence>
<proteinExistence type="inferred from homology"/>
<evidence type="ECO:0000256" key="5">
    <source>
        <dbReference type="ARBA" id="ARBA00022695"/>
    </source>
</evidence>
<dbReference type="SUPFAM" id="SSF64484">
    <property type="entry name" value="beta and beta-prime subunits of DNA dependent RNA-polymerase"/>
    <property type="match status" value="1"/>
</dbReference>
<dbReference type="AlphaFoldDB" id="A0A9D5C499"/>
<evidence type="ECO:0000256" key="1">
    <source>
        <dbReference type="ARBA" id="ARBA00006460"/>
    </source>
</evidence>
<comment type="caution">
    <text evidence="8">The sequence shown here is derived from an EMBL/GenBank/DDBJ whole genome shotgun (WGS) entry which is preliminary data.</text>
</comment>
<dbReference type="Pfam" id="PF00623">
    <property type="entry name" value="RNA_pol_Rpb1_2"/>
    <property type="match status" value="1"/>
</dbReference>
<comment type="similarity">
    <text evidence="1">Belongs to the RNA polymerase beta' chain family.</text>
</comment>
<dbReference type="PANTHER" id="PTHR19376">
    <property type="entry name" value="DNA-DIRECTED RNA POLYMERASE"/>
    <property type="match status" value="1"/>
</dbReference>
<gene>
    <name evidence="8" type="ORF">J5N97_027091</name>
</gene>
<dbReference type="Proteomes" id="UP001085076">
    <property type="component" value="Miscellaneous, Linkage group lg08"/>
</dbReference>
<accession>A0A9D5C499</accession>
<organism evidence="8 9">
    <name type="scientific">Dioscorea zingiberensis</name>
    <dbReference type="NCBI Taxonomy" id="325984"/>
    <lineage>
        <taxon>Eukaryota</taxon>
        <taxon>Viridiplantae</taxon>
        <taxon>Streptophyta</taxon>
        <taxon>Embryophyta</taxon>
        <taxon>Tracheophyta</taxon>
        <taxon>Spermatophyta</taxon>
        <taxon>Magnoliopsida</taxon>
        <taxon>Liliopsida</taxon>
        <taxon>Dioscoreales</taxon>
        <taxon>Dioscoreaceae</taxon>
        <taxon>Dioscorea</taxon>
    </lineage>
</organism>
<keyword evidence="5" id="KW-0548">Nucleotidyltransferase</keyword>
<evidence type="ECO:0000256" key="2">
    <source>
        <dbReference type="ARBA" id="ARBA00012418"/>
    </source>
</evidence>
<sequence>MHLSPLGGSKSRPLLISPIILISLPKDVTVISPDPYLAVNGIGIPSNFALRLTYPVRVTPWNVDELRNAVINGVDVHPGATHYKDKDRMYKLQVPRNNRMAIARKLPTSRVSAQTGKGPESDFEGKVVNVHLRNGDVVLVNRQ</sequence>
<name>A0A9D5C499_9LILI</name>
<keyword evidence="9" id="KW-1185">Reference proteome</keyword>
<dbReference type="InterPro" id="IPR045867">
    <property type="entry name" value="DNA-dir_RpoC_beta_prime"/>
</dbReference>
<dbReference type="EC" id="2.7.7.6" evidence="2"/>
<evidence type="ECO:0000256" key="3">
    <source>
        <dbReference type="ARBA" id="ARBA00022478"/>
    </source>
</evidence>
<dbReference type="PANTHER" id="PTHR19376:SF11">
    <property type="entry name" value="DNA-DIRECTED RNA POLYMERASE I SUBUNIT RPA1"/>
    <property type="match status" value="1"/>
</dbReference>
<dbReference type="Gene3D" id="3.30.1490.180">
    <property type="entry name" value="RNA polymerase ii"/>
    <property type="match status" value="1"/>
</dbReference>
<dbReference type="GO" id="GO:0006351">
    <property type="term" value="P:DNA-templated transcription"/>
    <property type="evidence" value="ECO:0007669"/>
    <property type="project" value="InterPro"/>
</dbReference>